<feature type="transmembrane region" description="Helical" evidence="10">
    <location>
        <begin position="52"/>
        <end position="73"/>
    </location>
</feature>
<keyword evidence="9 10" id="KW-0472">Membrane</keyword>
<evidence type="ECO:0000256" key="10">
    <source>
        <dbReference type="SAM" id="Phobius"/>
    </source>
</evidence>
<evidence type="ECO:0000256" key="9">
    <source>
        <dbReference type="ARBA" id="ARBA00023136"/>
    </source>
</evidence>
<feature type="domain" description="ABC transmembrane type-1" evidence="12">
    <location>
        <begin position="25"/>
        <end position="112"/>
    </location>
</feature>
<gene>
    <name evidence="13" type="ORF">DICVIV_04526</name>
</gene>
<evidence type="ECO:0000256" key="3">
    <source>
        <dbReference type="ARBA" id="ARBA00022448"/>
    </source>
</evidence>
<keyword evidence="5" id="KW-0677">Repeat</keyword>
<keyword evidence="4 10" id="KW-0812">Transmembrane</keyword>
<dbReference type="OrthoDB" id="6500128at2759"/>
<dbReference type="GO" id="GO:0005524">
    <property type="term" value="F:ATP binding"/>
    <property type="evidence" value="ECO:0007669"/>
    <property type="project" value="UniProtKB-KW"/>
</dbReference>
<evidence type="ECO:0000256" key="7">
    <source>
        <dbReference type="ARBA" id="ARBA00022840"/>
    </source>
</evidence>
<feature type="domain" description="ABC transporter" evidence="11">
    <location>
        <begin position="172"/>
        <end position="416"/>
    </location>
</feature>
<dbReference type="InterPro" id="IPR003593">
    <property type="entry name" value="AAA+_ATPase"/>
</dbReference>
<dbReference type="GO" id="GO:0016887">
    <property type="term" value="F:ATP hydrolysis activity"/>
    <property type="evidence" value="ECO:0007669"/>
    <property type="project" value="InterPro"/>
</dbReference>
<dbReference type="Gene3D" id="1.20.1560.10">
    <property type="entry name" value="ABC transporter type 1, transmembrane domain"/>
    <property type="match status" value="1"/>
</dbReference>
<proteinExistence type="inferred from homology"/>
<dbReference type="PROSITE" id="PS50893">
    <property type="entry name" value="ABC_TRANSPORTER_2"/>
    <property type="match status" value="1"/>
</dbReference>
<dbReference type="Proteomes" id="UP000053766">
    <property type="component" value="Unassembled WGS sequence"/>
</dbReference>
<evidence type="ECO:0000313" key="14">
    <source>
        <dbReference type="Proteomes" id="UP000053766"/>
    </source>
</evidence>
<evidence type="ECO:0000256" key="6">
    <source>
        <dbReference type="ARBA" id="ARBA00022741"/>
    </source>
</evidence>
<dbReference type="Gene3D" id="3.40.50.300">
    <property type="entry name" value="P-loop containing nucleotide triphosphate hydrolases"/>
    <property type="match status" value="1"/>
</dbReference>
<evidence type="ECO:0000313" key="13">
    <source>
        <dbReference type="EMBL" id="KJH49323.1"/>
    </source>
</evidence>
<sequence length="425" mass="47639">MYPLLGSSNVWKAFIDLQSFLISVEEFRNGSGKIVDAFIRCKYSNIVANRWLAIRLEMIGILVIFFAALFAVISKEFGWVTSPGTVGVSISYALNITEVLNFAVRQISEIEANIVAVERIEEYTQTPTEAPWEIPDKKPPVNWPSNGEVKFIEYSTRQFFLRCFQIPVVGRITLFYIRYREELNLVLDNISAEIRNGEKVGIVGRTGAGKSSFALALFRMLEPATGTIHIDGVDIASIGLHDLRGNLTIIPQDPVLFSATLRFNLDPFGRNTDAEIWGALELSHLKTFVSGLNGGLVYSISEGGENISVGQRQLVCLARAILRKTKILVLDEATASVDVTTDTLIQITNKLQQIFNYQATIREQFWNCTVFTIAHRLNTIMDYDRVMVLESGKVVEFDSPKKLLCDRNSIFAKMVEDSESESKKA</sequence>
<dbReference type="GO" id="GO:0012505">
    <property type="term" value="C:endomembrane system"/>
    <property type="evidence" value="ECO:0007669"/>
    <property type="project" value="UniProtKB-SubCell"/>
</dbReference>
<keyword evidence="3" id="KW-0813">Transport</keyword>
<dbReference type="GO" id="GO:0140359">
    <property type="term" value="F:ABC-type transporter activity"/>
    <property type="evidence" value="ECO:0007669"/>
    <property type="project" value="InterPro"/>
</dbReference>
<evidence type="ECO:0000256" key="5">
    <source>
        <dbReference type="ARBA" id="ARBA00022737"/>
    </source>
</evidence>
<dbReference type="InterPro" id="IPR003439">
    <property type="entry name" value="ABC_transporter-like_ATP-bd"/>
</dbReference>
<evidence type="ECO:0000259" key="11">
    <source>
        <dbReference type="PROSITE" id="PS50893"/>
    </source>
</evidence>
<dbReference type="InterPro" id="IPR050173">
    <property type="entry name" value="ABC_transporter_C-like"/>
</dbReference>
<organism evidence="13 14">
    <name type="scientific">Dictyocaulus viviparus</name>
    <name type="common">Bovine lungworm</name>
    <dbReference type="NCBI Taxonomy" id="29172"/>
    <lineage>
        <taxon>Eukaryota</taxon>
        <taxon>Metazoa</taxon>
        <taxon>Ecdysozoa</taxon>
        <taxon>Nematoda</taxon>
        <taxon>Chromadorea</taxon>
        <taxon>Rhabditida</taxon>
        <taxon>Rhabditina</taxon>
        <taxon>Rhabditomorpha</taxon>
        <taxon>Strongyloidea</taxon>
        <taxon>Metastrongylidae</taxon>
        <taxon>Dictyocaulus</taxon>
    </lineage>
</organism>
<dbReference type="CDD" id="cd03244">
    <property type="entry name" value="ABCC_MRP_domain2"/>
    <property type="match status" value="1"/>
</dbReference>
<keyword evidence="6" id="KW-0547">Nucleotide-binding</keyword>
<dbReference type="Pfam" id="PF00005">
    <property type="entry name" value="ABC_tran"/>
    <property type="match status" value="1"/>
</dbReference>
<protein>
    <submittedName>
        <fullName evidence="13">ABC transporter, ATP-binding protein</fullName>
    </submittedName>
</protein>
<comment type="similarity">
    <text evidence="2">Belongs to the ABC transporter superfamily. ABCC family. Conjugate transporter (TC 3.A.1.208) subfamily.</text>
</comment>
<dbReference type="EMBL" id="KN716238">
    <property type="protein sequence ID" value="KJH49323.1"/>
    <property type="molecule type" value="Genomic_DNA"/>
</dbReference>
<evidence type="ECO:0000256" key="2">
    <source>
        <dbReference type="ARBA" id="ARBA00009726"/>
    </source>
</evidence>
<dbReference type="AlphaFoldDB" id="A0A0D8XXF1"/>
<dbReference type="PROSITE" id="PS00211">
    <property type="entry name" value="ABC_TRANSPORTER_1"/>
    <property type="match status" value="1"/>
</dbReference>
<dbReference type="InterPro" id="IPR011527">
    <property type="entry name" value="ABC1_TM_dom"/>
</dbReference>
<evidence type="ECO:0000256" key="4">
    <source>
        <dbReference type="ARBA" id="ARBA00022692"/>
    </source>
</evidence>
<dbReference type="InterPro" id="IPR036640">
    <property type="entry name" value="ABC1_TM_sf"/>
</dbReference>
<dbReference type="InterPro" id="IPR027417">
    <property type="entry name" value="P-loop_NTPase"/>
</dbReference>
<reference evidence="13 14" key="1">
    <citation type="submission" date="2013-11" db="EMBL/GenBank/DDBJ databases">
        <title>Draft genome of the bovine lungworm Dictyocaulus viviparus.</title>
        <authorList>
            <person name="Mitreva M."/>
        </authorList>
    </citation>
    <scope>NUCLEOTIDE SEQUENCE [LARGE SCALE GENOMIC DNA]</scope>
    <source>
        <strain evidence="13 14">HannoverDv2000</strain>
    </source>
</reference>
<dbReference type="PROSITE" id="PS50929">
    <property type="entry name" value="ABC_TM1F"/>
    <property type="match status" value="1"/>
</dbReference>
<dbReference type="PANTHER" id="PTHR24223:SF434">
    <property type="entry name" value="MULTIDRUG RESISTANCE PROTEIN MRP-7"/>
    <property type="match status" value="1"/>
</dbReference>
<reference evidence="14" key="2">
    <citation type="journal article" date="2016" name="Sci. Rep.">
        <title>Dictyocaulus viviparus genome, variome and transcriptome elucidate lungworm biology and support future intervention.</title>
        <authorList>
            <person name="McNulty S.N."/>
            <person name="Strube C."/>
            <person name="Rosa B.A."/>
            <person name="Martin J.C."/>
            <person name="Tyagi R."/>
            <person name="Choi Y.J."/>
            <person name="Wang Q."/>
            <person name="Hallsworth Pepin K."/>
            <person name="Zhang X."/>
            <person name="Ozersky P."/>
            <person name="Wilson R.K."/>
            <person name="Sternberg P.W."/>
            <person name="Gasser R.B."/>
            <person name="Mitreva M."/>
        </authorList>
    </citation>
    <scope>NUCLEOTIDE SEQUENCE [LARGE SCALE GENOMIC DNA]</scope>
    <source>
        <strain evidence="14">HannoverDv2000</strain>
    </source>
</reference>
<name>A0A0D8XXF1_DICVI</name>
<dbReference type="FunFam" id="3.40.50.300:FF:000074">
    <property type="entry name" value="Multidrug resistance-associated protein 5 isoform 1"/>
    <property type="match status" value="1"/>
</dbReference>
<accession>A0A0D8XXF1</accession>
<evidence type="ECO:0000256" key="8">
    <source>
        <dbReference type="ARBA" id="ARBA00022989"/>
    </source>
</evidence>
<evidence type="ECO:0000256" key="1">
    <source>
        <dbReference type="ARBA" id="ARBA00004127"/>
    </source>
</evidence>
<keyword evidence="8 10" id="KW-1133">Transmembrane helix</keyword>
<dbReference type="STRING" id="29172.A0A0D8XXF1"/>
<comment type="subcellular location">
    <subcellularLocation>
        <location evidence="1">Endomembrane system</location>
        <topology evidence="1">Multi-pass membrane protein</topology>
    </subcellularLocation>
</comment>
<dbReference type="SUPFAM" id="SSF90123">
    <property type="entry name" value="ABC transporter transmembrane region"/>
    <property type="match status" value="1"/>
</dbReference>
<keyword evidence="14" id="KW-1185">Reference proteome</keyword>
<dbReference type="PANTHER" id="PTHR24223">
    <property type="entry name" value="ATP-BINDING CASSETTE SUB-FAMILY C"/>
    <property type="match status" value="1"/>
</dbReference>
<dbReference type="SUPFAM" id="SSF52540">
    <property type="entry name" value="P-loop containing nucleoside triphosphate hydrolases"/>
    <property type="match status" value="1"/>
</dbReference>
<dbReference type="GO" id="GO:0016020">
    <property type="term" value="C:membrane"/>
    <property type="evidence" value="ECO:0007669"/>
    <property type="project" value="InterPro"/>
</dbReference>
<dbReference type="InterPro" id="IPR017871">
    <property type="entry name" value="ABC_transporter-like_CS"/>
</dbReference>
<evidence type="ECO:0000259" key="12">
    <source>
        <dbReference type="PROSITE" id="PS50929"/>
    </source>
</evidence>
<dbReference type="SMART" id="SM00382">
    <property type="entry name" value="AAA"/>
    <property type="match status" value="1"/>
</dbReference>
<keyword evidence="7 13" id="KW-0067">ATP-binding</keyword>